<evidence type="ECO:0000256" key="11">
    <source>
        <dbReference type="ARBA" id="ARBA00022927"/>
    </source>
</evidence>
<dbReference type="InterPro" id="IPR000185">
    <property type="entry name" value="SecA"/>
</dbReference>
<evidence type="ECO:0000256" key="4">
    <source>
        <dbReference type="ARBA" id="ARBA00022448"/>
    </source>
</evidence>
<dbReference type="PROSITE" id="PS01312">
    <property type="entry name" value="SECA"/>
    <property type="match status" value="1"/>
</dbReference>
<keyword evidence="11 15" id="KW-0653">Protein transport</keyword>
<dbReference type="OrthoDB" id="5287107at2"/>
<dbReference type="STRING" id="862908.BMS_1492"/>
<evidence type="ECO:0000256" key="8">
    <source>
        <dbReference type="ARBA" id="ARBA00022741"/>
    </source>
</evidence>
<dbReference type="CDD" id="cd18803">
    <property type="entry name" value="SF2_C_secA"/>
    <property type="match status" value="1"/>
</dbReference>
<evidence type="ECO:0000259" key="19">
    <source>
        <dbReference type="PROSITE" id="PS51194"/>
    </source>
</evidence>
<feature type="binding site" evidence="15">
    <location>
        <position position="493"/>
    </location>
    <ligand>
        <name>ATP</name>
        <dbReference type="ChEBI" id="CHEBI:30616"/>
    </ligand>
</feature>
<dbReference type="GO" id="GO:0065002">
    <property type="term" value="P:intracellular protein transmembrane transport"/>
    <property type="evidence" value="ECO:0007669"/>
    <property type="project" value="UniProtKB-UniRule"/>
</dbReference>
<comment type="catalytic activity">
    <reaction evidence="15">
        <text>ATP + H2O + cellular proteinSide 1 = ADP + phosphate + cellular proteinSide 2.</text>
        <dbReference type="EC" id="7.4.2.8"/>
    </reaction>
</comment>
<dbReference type="Pfam" id="PF02810">
    <property type="entry name" value="SEC-C"/>
    <property type="match status" value="1"/>
</dbReference>
<dbReference type="SUPFAM" id="SSF52540">
    <property type="entry name" value="P-loop containing nucleoside triphosphate hydrolases"/>
    <property type="match status" value="2"/>
</dbReference>
<evidence type="ECO:0000256" key="9">
    <source>
        <dbReference type="ARBA" id="ARBA00022833"/>
    </source>
</evidence>
<dbReference type="GO" id="GO:0008564">
    <property type="term" value="F:protein-exporting ATPase activity"/>
    <property type="evidence" value="ECO:0007669"/>
    <property type="project" value="UniProtKB-EC"/>
</dbReference>
<dbReference type="Gene3D" id="1.10.3060.10">
    <property type="entry name" value="Helical scaffold and wing domains of SecA"/>
    <property type="match status" value="1"/>
</dbReference>
<dbReference type="PROSITE" id="PS51196">
    <property type="entry name" value="SECA_MOTOR_DEAD"/>
    <property type="match status" value="1"/>
</dbReference>
<dbReference type="eggNOG" id="COG0653">
    <property type="taxonomic scope" value="Bacteria"/>
</dbReference>
<name>E1X0C1_HALMS</name>
<dbReference type="Gene3D" id="3.40.50.300">
    <property type="entry name" value="P-loop containing nucleotide triphosphate hydrolases"/>
    <property type="match status" value="3"/>
</dbReference>
<dbReference type="Pfam" id="PF07516">
    <property type="entry name" value="SecA_SW"/>
    <property type="match status" value="1"/>
</dbReference>
<evidence type="ECO:0000256" key="10">
    <source>
        <dbReference type="ARBA" id="ARBA00022840"/>
    </source>
</evidence>
<feature type="domain" description="Helicase ATP-binding" evidence="18">
    <location>
        <begin position="88"/>
        <end position="246"/>
    </location>
</feature>
<evidence type="ECO:0000256" key="14">
    <source>
        <dbReference type="ARBA" id="ARBA00023136"/>
    </source>
</evidence>
<feature type="domain" description="Helicase C-terminal" evidence="19">
    <location>
        <begin position="418"/>
        <end position="587"/>
    </location>
</feature>
<keyword evidence="7" id="KW-0479">Metal-binding</keyword>
<keyword evidence="14 15" id="KW-0472">Membrane</keyword>
<dbReference type="PROSITE" id="PS51192">
    <property type="entry name" value="HELICASE_ATP_BIND_1"/>
    <property type="match status" value="1"/>
</dbReference>
<proteinExistence type="inferred from homology"/>
<keyword evidence="4 15" id="KW-0813">Transport</keyword>
<dbReference type="RefSeq" id="WP_014244132.1">
    <property type="nucleotide sequence ID" value="NC_016620.1"/>
</dbReference>
<evidence type="ECO:0000259" key="20">
    <source>
        <dbReference type="PROSITE" id="PS51196"/>
    </source>
</evidence>
<dbReference type="HAMAP" id="MF_01382">
    <property type="entry name" value="SecA"/>
    <property type="match status" value="1"/>
</dbReference>
<evidence type="ECO:0000256" key="6">
    <source>
        <dbReference type="ARBA" id="ARBA00022490"/>
    </source>
</evidence>
<comment type="function">
    <text evidence="15">Part of the Sec protein translocase complex. Interacts with the SecYEG preprotein conducting channel. Has a central role in coupling the hydrolysis of ATP to the transfer of proteins into and across the cell membrane, serving as an ATP-driven molecular motor driving the stepwise translocation of polypeptide chains across the membrane.</text>
</comment>
<evidence type="ECO:0000256" key="3">
    <source>
        <dbReference type="ARBA" id="ARBA00007650"/>
    </source>
</evidence>
<dbReference type="EC" id="7.4.2.8" evidence="15"/>
<dbReference type="PATRIC" id="fig|862908.3.peg.1421"/>
<dbReference type="InterPro" id="IPR001650">
    <property type="entry name" value="Helicase_C-like"/>
</dbReference>
<feature type="domain" description="SecA family profile" evidence="20">
    <location>
        <begin position="2"/>
        <end position="571"/>
    </location>
</feature>
<dbReference type="Pfam" id="PF01043">
    <property type="entry name" value="SecA_PP_bind"/>
    <property type="match status" value="1"/>
</dbReference>
<keyword evidence="22" id="KW-1185">Reference proteome</keyword>
<dbReference type="PANTHER" id="PTHR30612">
    <property type="entry name" value="SECA INNER MEMBRANE COMPONENT OF SEC PROTEIN SECRETION SYSTEM"/>
    <property type="match status" value="1"/>
</dbReference>
<comment type="subcellular location">
    <subcellularLocation>
        <location evidence="15">Cell inner membrane</location>
        <topology evidence="15">Peripheral membrane protein</topology>
        <orientation evidence="15">Cytoplasmic side</orientation>
    </subcellularLocation>
    <subcellularLocation>
        <location evidence="15">Cytoplasm</location>
    </subcellularLocation>
    <subcellularLocation>
        <location evidence="2">Cell membrane</location>
        <topology evidence="2">Peripheral membrane protein</topology>
        <orientation evidence="2">Cytoplasmic side</orientation>
    </subcellularLocation>
    <text evidence="15">Distribution is 50-50.</text>
</comment>
<dbReference type="InterPro" id="IPR004027">
    <property type="entry name" value="SEC_C_motif"/>
</dbReference>
<evidence type="ECO:0000256" key="2">
    <source>
        <dbReference type="ARBA" id="ARBA00004413"/>
    </source>
</evidence>
<dbReference type="SMART" id="SM00958">
    <property type="entry name" value="SecA_PP_bind"/>
    <property type="match status" value="1"/>
</dbReference>
<evidence type="ECO:0000256" key="5">
    <source>
        <dbReference type="ARBA" id="ARBA00022475"/>
    </source>
</evidence>
<dbReference type="Pfam" id="PF21090">
    <property type="entry name" value="P-loop_SecA"/>
    <property type="match status" value="1"/>
</dbReference>
<dbReference type="InterPro" id="IPR020937">
    <property type="entry name" value="SecA_CS"/>
</dbReference>
<dbReference type="PANTHER" id="PTHR30612:SF0">
    <property type="entry name" value="CHLOROPLAST PROTEIN-TRANSPORTING ATPASE"/>
    <property type="match status" value="1"/>
</dbReference>
<keyword evidence="15" id="KW-0997">Cell inner membrane</keyword>
<dbReference type="InterPro" id="IPR036670">
    <property type="entry name" value="SecA_X-link_sf"/>
</dbReference>
<evidence type="ECO:0000256" key="7">
    <source>
        <dbReference type="ARBA" id="ARBA00022723"/>
    </source>
</evidence>
<dbReference type="GO" id="GO:0005829">
    <property type="term" value="C:cytosol"/>
    <property type="evidence" value="ECO:0007669"/>
    <property type="project" value="TreeGrafter"/>
</dbReference>
<dbReference type="HOGENOM" id="CLU_005314_3_0_7"/>
<dbReference type="InterPro" id="IPR014001">
    <property type="entry name" value="Helicase_ATP-bd"/>
</dbReference>
<dbReference type="InterPro" id="IPR027417">
    <property type="entry name" value="P-loop_NTPase"/>
</dbReference>
<dbReference type="Gene3D" id="3.90.1440.10">
    <property type="entry name" value="SecA, preprotein cross-linking domain"/>
    <property type="match status" value="1"/>
</dbReference>
<dbReference type="InterPro" id="IPR044722">
    <property type="entry name" value="SecA_SF2_C"/>
</dbReference>
<dbReference type="GO" id="GO:0031522">
    <property type="term" value="C:cell envelope Sec protein transport complex"/>
    <property type="evidence" value="ECO:0007669"/>
    <property type="project" value="TreeGrafter"/>
</dbReference>
<feature type="binding site" evidence="15">
    <location>
        <position position="86"/>
    </location>
    <ligand>
        <name>ATP</name>
        <dbReference type="ChEBI" id="CHEBI:30616"/>
    </ligand>
</feature>
<evidence type="ECO:0000313" key="21">
    <source>
        <dbReference type="EMBL" id="CBW26349.1"/>
    </source>
</evidence>
<evidence type="ECO:0000256" key="13">
    <source>
        <dbReference type="ARBA" id="ARBA00023010"/>
    </source>
</evidence>
<feature type="binding site" evidence="15">
    <location>
        <begin position="104"/>
        <end position="108"/>
    </location>
    <ligand>
        <name>ATP</name>
        <dbReference type="ChEBI" id="CHEBI:30616"/>
    </ligand>
</feature>
<dbReference type="GO" id="GO:0046872">
    <property type="term" value="F:metal ion binding"/>
    <property type="evidence" value="ECO:0007669"/>
    <property type="project" value="UniProtKB-KW"/>
</dbReference>
<dbReference type="PRINTS" id="PR00906">
    <property type="entry name" value="SECA"/>
</dbReference>
<evidence type="ECO:0000256" key="16">
    <source>
        <dbReference type="RuleBase" id="RU003874"/>
    </source>
</evidence>
<dbReference type="AlphaFoldDB" id="E1X0C1"/>
<keyword evidence="5 15" id="KW-1003">Cell membrane</keyword>
<dbReference type="CDD" id="cd17928">
    <property type="entry name" value="DEXDc_SecA"/>
    <property type="match status" value="1"/>
</dbReference>
<dbReference type="PROSITE" id="PS51194">
    <property type="entry name" value="HELICASE_CTER"/>
    <property type="match status" value="1"/>
</dbReference>
<gene>
    <name evidence="15 21" type="primary">secA</name>
    <name evidence="21" type="ordered locus">BMS_1492</name>
</gene>
<evidence type="ECO:0000256" key="15">
    <source>
        <dbReference type="HAMAP-Rule" id="MF_01382"/>
    </source>
</evidence>
<dbReference type="SUPFAM" id="SSF81767">
    <property type="entry name" value="Pre-protein crosslinking domain of SecA"/>
    <property type="match status" value="1"/>
</dbReference>
<organism evidence="21 22">
    <name type="scientific">Halobacteriovorax marinus (strain ATCC BAA-682 / DSM 15412 / SJ)</name>
    <name type="common">Bacteriovorax marinus</name>
    <dbReference type="NCBI Taxonomy" id="862908"/>
    <lineage>
        <taxon>Bacteria</taxon>
        <taxon>Pseudomonadati</taxon>
        <taxon>Bdellovibrionota</taxon>
        <taxon>Bacteriovoracia</taxon>
        <taxon>Bacteriovoracales</taxon>
        <taxon>Halobacteriovoraceae</taxon>
        <taxon>Halobacteriovorax</taxon>
    </lineage>
</organism>
<dbReference type="GO" id="GO:0017038">
    <property type="term" value="P:protein import"/>
    <property type="evidence" value="ECO:0007669"/>
    <property type="project" value="InterPro"/>
</dbReference>
<comment type="cofactor">
    <cofactor evidence="1">
        <name>Zn(2+)</name>
        <dbReference type="ChEBI" id="CHEBI:29105"/>
    </cofactor>
</comment>
<dbReference type="Proteomes" id="UP000008963">
    <property type="component" value="Chromosome"/>
</dbReference>
<dbReference type="NCBIfam" id="TIGR00963">
    <property type="entry name" value="secA"/>
    <property type="match status" value="1"/>
</dbReference>
<protein>
    <recommendedName>
        <fullName evidence="15 16">Protein translocase subunit SecA</fullName>
        <ecNumber evidence="15">7.4.2.8</ecNumber>
    </recommendedName>
</protein>
<keyword evidence="9" id="KW-0862">Zinc</keyword>
<dbReference type="FunFam" id="3.90.1440.10:FF:000001">
    <property type="entry name" value="Preprotein translocase subunit SecA"/>
    <property type="match status" value="1"/>
</dbReference>
<dbReference type="GO" id="GO:0005886">
    <property type="term" value="C:plasma membrane"/>
    <property type="evidence" value="ECO:0007669"/>
    <property type="project" value="UniProtKB-SubCell"/>
</dbReference>
<dbReference type="GO" id="GO:0005524">
    <property type="term" value="F:ATP binding"/>
    <property type="evidence" value="ECO:0007669"/>
    <property type="project" value="UniProtKB-UniRule"/>
</dbReference>
<dbReference type="Pfam" id="PF07517">
    <property type="entry name" value="SecA_DEAD"/>
    <property type="match status" value="1"/>
</dbReference>
<accession>E1X0C1</accession>
<keyword evidence="13 15" id="KW-0811">Translocation</keyword>
<dbReference type="SMART" id="SM00957">
    <property type="entry name" value="SecA_DEAD"/>
    <property type="match status" value="1"/>
</dbReference>
<sequence length="851" mass="96944">MFNPIKTIFGTKNSRDLKALRPYVQKINELEEKMKSMSDEELKAQTPKFREMIKNGATREQLIPEVFATVREASVRVLGMRHYDVQIMGGVVLTKNTIAEMKTGEGKTLCSTFPLYLIALEGKGAHIITVNDYLASRDAEEMGVLFNWLGLSVGCIIADMDDEDRKAAYNSDITYGTNNEFAFDYLRDNMKFDLEDYVQRGHHYCIVDEVDSILIDEARTPLLISGPSEGRTDLYHVANEVIPKLKIEKHFTIEEKSRTAIFTEDGVNEVQKMLKIENLYDVEHSEMLHHLNQALKAHNLFKVDVDYVVKDGQVIIVDEFTGRLKEGSRWSDGLHQSVEAKEGVEIKSENQTLASITFQNYFRLYSTLAGMTGTADTEAEEFAKIYNLDVVVIPTNLPIARIDEADVIYKSAAAKTKAIVQLIKDLHAKGQPVLVGTISIDSSIELGEALTKANIPHNVLNAKQHGKEAEIIKNAGTKGAITIATNMAGRGTDIKLTPETKELGGLFILGTERHESRRIDNQLRGRSGRQGDPGKSKFFLSLEDDLMRIFGSDKIKGFMNTLGMEEDEPIEHKMISNAIAKAQKKVETHNFEIRKHLLEYDNVMNEQRRVIYRIRKDILSDNDNVGFINDMIEDVADMLVATYRPERKVQIDTWPWEDMVKGFQNTFNTDYEVNVDECYKKHDGSIEKYFETIAKELLAKNFSQYDDDQVRLATREILLTIFDQHWKDHLLSMDGVKEGINLRAYAQKNPLTEYKRESFNLFENMRVEVKKAVVENIFRVKLYTPEEIEEIKKRQQEMLEQQLEAAKRAQAQAEQQEQAKSEPVARRSQKVGRNDPCPCGSGKKFKHCHGA</sequence>
<dbReference type="SUPFAM" id="SSF81886">
    <property type="entry name" value="Helical scaffold and wing domains of SecA"/>
    <property type="match status" value="1"/>
</dbReference>
<evidence type="ECO:0000259" key="18">
    <source>
        <dbReference type="PROSITE" id="PS51192"/>
    </source>
</evidence>
<evidence type="ECO:0000256" key="12">
    <source>
        <dbReference type="ARBA" id="ARBA00022967"/>
    </source>
</evidence>
<dbReference type="InterPro" id="IPR014018">
    <property type="entry name" value="SecA_motor_DEAD"/>
</dbReference>
<dbReference type="EMBL" id="FQ312005">
    <property type="protein sequence ID" value="CBW26349.1"/>
    <property type="molecule type" value="Genomic_DNA"/>
</dbReference>
<dbReference type="GO" id="GO:0006605">
    <property type="term" value="P:protein targeting"/>
    <property type="evidence" value="ECO:0007669"/>
    <property type="project" value="UniProtKB-UniRule"/>
</dbReference>
<dbReference type="KEGG" id="bmx:BMS_1492"/>
<dbReference type="InterPro" id="IPR036266">
    <property type="entry name" value="SecA_Wing/Scaffold_sf"/>
</dbReference>
<dbReference type="InterPro" id="IPR011116">
    <property type="entry name" value="SecA_Wing/Scaffold"/>
</dbReference>
<comment type="subunit">
    <text evidence="15">Monomer and homodimer. Part of the essential Sec protein translocation apparatus which comprises SecA, SecYEG and auxiliary proteins SecDF. Other proteins may also be involved.</text>
</comment>
<keyword evidence="8 15" id="KW-0547">Nucleotide-binding</keyword>
<evidence type="ECO:0000256" key="1">
    <source>
        <dbReference type="ARBA" id="ARBA00001947"/>
    </source>
</evidence>
<dbReference type="InterPro" id="IPR011130">
    <property type="entry name" value="SecA_preprotein_X-link_dom"/>
</dbReference>
<reference evidence="22" key="1">
    <citation type="journal article" date="2013" name="ISME J.">
        <title>A small predatory core genome in the divergent marine Bacteriovorax marinus SJ and the terrestrial Bdellovibrio bacteriovorus.</title>
        <authorList>
            <person name="Crossman L.C."/>
            <person name="Chen H."/>
            <person name="Cerdeno-Tarraga A.M."/>
            <person name="Brooks K."/>
            <person name="Quail M.A."/>
            <person name="Pineiro S.A."/>
            <person name="Hobley L."/>
            <person name="Sockett R.E."/>
            <person name="Bentley S.D."/>
            <person name="Parkhill J."/>
            <person name="Williams H.N."/>
            <person name="Stine O.C."/>
        </authorList>
    </citation>
    <scope>NUCLEOTIDE SEQUENCE [LARGE SCALE GENOMIC DNA]</scope>
    <source>
        <strain evidence="22">ATCC BAA-682 / DSM 15412 / SJ</strain>
    </source>
</reference>
<feature type="compositionally biased region" description="Low complexity" evidence="17">
    <location>
        <begin position="803"/>
        <end position="816"/>
    </location>
</feature>
<feature type="region of interest" description="Disordered" evidence="17">
    <location>
        <begin position="803"/>
        <end position="851"/>
    </location>
</feature>
<dbReference type="FunFam" id="3.40.50.300:FF:000429">
    <property type="entry name" value="Preprotein translocase subunit SecA"/>
    <property type="match status" value="1"/>
</dbReference>
<keyword evidence="6 15" id="KW-0963">Cytoplasm</keyword>
<dbReference type="NCBIfam" id="NF006630">
    <property type="entry name" value="PRK09200.1"/>
    <property type="match status" value="1"/>
</dbReference>
<dbReference type="InterPro" id="IPR011115">
    <property type="entry name" value="SecA_DEAD"/>
</dbReference>
<keyword evidence="12 15" id="KW-1278">Translocase</keyword>
<dbReference type="NCBIfam" id="NF009538">
    <property type="entry name" value="PRK12904.1"/>
    <property type="match status" value="1"/>
</dbReference>
<dbReference type="GO" id="GO:0043952">
    <property type="term" value="P:protein transport by the Sec complex"/>
    <property type="evidence" value="ECO:0007669"/>
    <property type="project" value="TreeGrafter"/>
</dbReference>
<keyword evidence="10 15" id="KW-0067">ATP-binding</keyword>
<evidence type="ECO:0000313" key="22">
    <source>
        <dbReference type="Proteomes" id="UP000008963"/>
    </source>
</evidence>
<comment type="similarity">
    <text evidence="3 15 16">Belongs to the SecA family.</text>
</comment>
<evidence type="ECO:0000256" key="17">
    <source>
        <dbReference type="SAM" id="MobiDB-lite"/>
    </source>
</evidence>